<accession>A0A5P1RAK5</accession>
<dbReference type="PANTHER" id="PTHR42941:SF1">
    <property type="entry name" value="SLL1037 PROTEIN"/>
    <property type="match status" value="1"/>
</dbReference>
<dbReference type="EMBL" id="CP043869">
    <property type="protein sequence ID" value="QEQ96679.1"/>
    <property type="molecule type" value="Genomic_DNA"/>
</dbReference>
<dbReference type="PROSITE" id="PS51257">
    <property type="entry name" value="PROKAR_LIPOPROTEIN"/>
    <property type="match status" value="1"/>
</dbReference>
<dbReference type="RefSeq" id="WP_138987290.1">
    <property type="nucleotide sequence ID" value="NZ_CP043869.1"/>
</dbReference>
<dbReference type="Gene3D" id="3.40.190.10">
    <property type="entry name" value="Periplasmic binding protein-like II"/>
    <property type="match status" value="2"/>
</dbReference>
<proteinExistence type="predicted"/>
<dbReference type="Proteomes" id="UP000324760">
    <property type="component" value="Chromosome"/>
</dbReference>
<dbReference type="KEGG" id="ncu:F0U83_08095"/>
<dbReference type="OrthoDB" id="9776669at2"/>
<reference evidence="1 2" key="1">
    <citation type="journal article" date="2019" name="Biochem. Eng. J.">
        <title>Metabolic engineering of the marine bacteria Neptunomonas concharum for the production of acetoin and meso-2,3-butanediol from acetate.</title>
        <authorList>
            <person name="Li W."/>
            <person name="Pu N."/>
            <person name="Liu C.-X."/>
            <person name="Yuan Q.-P."/>
            <person name="Li Z.-J."/>
        </authorList>
    </citation>
    <scope>NUCLEOTIDE SEQUENCE [LARGE SCALE GENOMIC DNA]</scope>
    <source>
        <strain evidence="1 2">JCM17730</strain>
    </source>
</reference>
<dbReference type="InterPro" id="IPR011852">
    <property type="entry name" value="TRAP_TAXI"/>
</dbReference>
<keyword evidence="2" id="KW-1185">Reference proteome</keyword>
<dbReference type="PANTHER" id="PTHR42941">
    <property type="entry name" value="SLL1037 PROTEIN"/>
    <property type="match status" value="1"/>
</dbReference>
<dbReference type="NCBIfam" id="TIGR02122">
    <property type="entry name" value="TRAP_TAXI"/>
    <property type="match status" value="1"/>
</dbReference>
<protein>
    <submittedName>
        <fullName evidence="1">TAXI family TRAP transporter solute-binding subunit</fullName>
    </submittedName>
</protein>
<sequence>MKDWRFPLSVGILFGCLCTTAVTLAENRIITLGTGGSTGLYYPTGGAVCRLINQTRQDHGIRCAVRNTLGSIANLEQVSKGELDVAIAEAAQLYHDVRSNKQKTAGDRLTTLVSLYPEYLSVLVNNDANIESSNDLKGKRINIGKTGSSQRQTLGILMEGRNWSVKDFSAVLELEPEEQAAALCDRHIDATLYMVGHPSGAIKEAIRDCNSRLVSLSDQDITTLTEENSKYSKSAISGDLYGLSDTEIRTVSVNATLFSRADLPEETAYAIVKSLFTQFEDFKRMHPAFAGLTPKEMLSQPLAAPLHPGALRYYQEVGLDQFIPQE</sequence>
<gene>
    <name evidence="1" type="ORF">F0U83_08095</name>
</gene>
<dbReference type="SUPFAM" id="SSF53850">
    <property type="entry name" value="Periplasmic binding protein-like II"/>
    <property type="match status" value="1"/>
</dbReference>
<dbReference type="Pfam" id="PF16868">
    <property type="entry name" value="NMT1_3"/>
    <property type="match status" value="1"/>
</dbReference>
<evidence type="ECO:0000313" key="2">
    <source>
        <dbReference type="Proteomes" id="UP000324760"/>
    </source>
</evidence>
<dbReference type="AlphaFoldDB" id="A0A5P1RAK5"/>
<dbReference type="CDD" id="cd13568">
    <property type="entry name" value="PBP2_TAXI_TRAP_like_3"/>
    <property type="match status" value="1"/>
</dbReference>
<evidence type="ECO:0000313" key="1">
    <source>
        <dbReference type="EMBL" id="QEQ96679.1"/>
    </source>
</evidence>
<name>A0A5P1RAK5_9GAMM</name>
<organism evidence="1 2">
    <name type="scientific">Neptunomonas concharum</name>
    <dbReference type="NCBI Taxonomy" id="1031538"/>
    <lineage>
        <taxon>Bacteria</taxon>
        <taxon>Pseudomonadati</taxon>
        <taxon>Pseudomonadota</taxon>
        <taxon>Gammaproteobacteria</taxon>
        <taxon>Oceanospirillales</taxon>
        <taxon>Oceanospirillaceae</taxon>
        <taxon>Neptunomonas</taxon>
    </lineage>
</organism>